<dbReference type="InterPro" id="IPR000531">
    <property type="entry name" value="Beta-barrel_TonB"/>
</dbReference>
<comment type="caution">
    <text evidence="13">The sequence shown here is derived from an EMBL/GenBank/DDBJ whole genome shotgun (WGS) entry which is preliminary data.</text>
</comment>
<keyword evidence="2 8" id="KW-0813">Transport</keyword>
<dbReference type="InterPro" id="IPR023996">
    <property type="entry name" value="TonB-dep_OMP_SusC/RagA"/>
</dbReference>
<reference evidence="13" key="1">
    <citation type="submission" date="2021-01" db="EMBL/GenBank/DDBJ databases">
        <authorList>
            <person name="Zhong Y.L."/>
        </authorList>
    </citation>
    <scope>NUCLEOTIDE SEQUENCE</scope>
    <source>
        <strain evidence="13">KCTC 23302</strain>
    </source>
</reference>
<name>A0A937A1B5_9FLAO</name>
<evidence type="ECO:0000259" key="11">
    <source>
        <dbReference type="Pfam" id="PF00593"/>
    </source>
</evidence>
<dbReference type="InterPro" id="IPR039426">
    <property type="entry name" value="TonB-dep_rcpt-like"/>
</dbReference>
<dbReference type="SUPFAM" id="SSF49464">
    <property type="entry name" value="Carboxypeptidase regulatory domain-like"/>
    <property type="match status" value="1"/>
</dbReference>
<feature type="chain" id="PRO_5037067815" evidence="10">
    <location>
        <begin position="22"/>
        <end position="976"/>
    </location>
</feature>
<dbReference type="InterPro" id="IPR037066">
    <property type="entry name" value="Plug_dom_sf"/>
</dbReference>
<dbReference type="Proteomes" id="UP000651057">
    <property type="component" value="Unassembled WGS sequence"/>
</dbReference>
<evidence type="ECO:0000256" key="9">
    <source>
        <dbReference type="RuleBase" id="RU003357"/>
    </source>
</evidence>
<dbReference type="RefSeq" id="WP_201916751.1">
    <property type="nucleotide sequence ID" value="NZ_BAABAX010000021.1"/>
</dbReference>
<keyword evidence="3 8" id="KW-1134">Transmembrane beta strand</keyword>
<comment type="subcellular location">
    <subcellularLocation>
        <location evidence="1 8">Cell outer membrane</location>
        <topology evidence="1 8">Multi-pass membrane protein</topology>
    </subcellularLocation>
</comment>
<feature type="domain" description="TonB-dependent receptor-like beta-barrel" evidence="11">
    <location>
        <begin position="381"/>
        <end position="848"/>
    </location>
</feature>
<accession>A0A937A1B5</accession>
<dbReference type="SUPFAM" id="SSF56935">
    <property type="entry name" value="Porins"/>
    <property type="match status" value="1"/>
</dbReference>
<comment type="similarity">
    <text evidence="8 9">Belongs to the TonB-dependent receptor family.</text>
</comment>
<dbReference type="NCBIfam" id="TIGR04056">
    <property type="entry name" value="OMP_RagA_SusC"/>
    <property type="match status" value="1"/>
</dbReference>
<dbReference type="NCBIfam" id="TIGR04057">
    <property type="entry name" value="SusC_RagA_signa"/>
    <property type="match status" value="1"/>
</dbReference>
<evidence type="ECO:0000256" key="8">
    <source>
        <dbReference type="PROSITE-ProRule" id="PRU01360"/>
    </source>
</evidence>
<evidence type="ECO:0000256" key="1">
    <source>
        <dbReference type="ARBA" id="ARBA00004571"/>
    </source>
</evidence>
<gene>
    <name evidence="13" type="ORF">JJQ60_03720</name>
</gene>
<evidence type="ECO:0000256" key="2">
    <source>
        <dbReference type="ARBA" id="ARBA00022448"/>
    </source>
</evidence>
<dbReference type="Gene3D" id="2.40.170.20">
    <property type="entry name" value="TonB-dependent receptor, beta-barrel domain"/>
    <property type="match status" value="1"/>
</dbReference>
<evidence type="ECO:0000256" key="3">
    <source>
        <dbReference type="ARBA" id="ARBA00022452"/>
    </source>
</evidence>
<dbReference type="Pfam" id="PF07715">
    <property type="entry name" value="Plug"/>
    <property type="match status" value="1"/>
</dbReference>
<evidence type="ECO:0000256" key="5">
    <source>
        <dbReference type="ARBA" id="ARBA00023077"/>
    </source>
</evidence>
<keyword evidence="4 8" id="KW-0812">Transmembrane</keyword>
<dbReference type="AlphaFoldDB" id="A0A937A1B5"/>
<dbReference type="InterPro" id="IPR036942">
    <property type="entry name" value="Beta-barrel_TonB_sf"/>
</dbReference>
<keyword evidence="5 9" id="KW-0798">TonB box</keyword>
<organism evidence="13 14">
    <name type="scientific">Aquimarina mytili</name>
    <dbReference type="NCBI Taxonomy" id="874423"/>
    <lineage>
        <taxon>Bacteria</taxon>
        <taxon>Pseudomonadati</taxon>
        <taxon>Bacteroidota</taxon>
        <taxon>Flavobacteriia</taxon>
        <taxon>Flavobacteriales</taxon>
        <taxon>Flavobacteriaceae</taxon>
        <taxon>Aquimarina</taxon>
    </lineage>
</organism>
<evidence type="ECO:0000313" key="13">
    <source>
        <dbReference type="EMBL" id="MBL0682609.1"/>
    </source>
</evidence>
<proteinExistence type="inferred from homology"/>
<evidence type="ECO:0000256" key="6">
    <source>
        <dbReference type="ARBA" id="ARBA00023136"/>
    </source>
</evidence>
<dbReference type="EMBL" id="JAERQJ010000001">
    <property type="protein sequence ID" value="MBL0682609.1"/>
    <property type="molecule type" value="Genomic_DNA"/>
</dbReference>
<evidence type="ECO:0000256" key="10">
    <source>
        <dbReference type="SAM" id="SignalP"/>
    </source>
</evidence>
<dbReference type="Gene3D" id="2.170.130.10">
    <property type="entry name" value="TonB-dependent receptor, plug domain"/>
    <property type="match status" value="1"/>
</dbReference>
<dbReference type="Pfam" id="PF13715">
    <property type="entry name" value="CarbopepD_reg_2"/>
    <property type="match status" value="1"/>
</dbReference>
<keyword evidence="10" id="KW-0732">Signal</keyword>
<keyword evidence="14" id="KW-1185">Reference proteome</keyword>
<dbReference type="InterPro" id="IPR012910">
    <property type="entry name" value="Plug_dom"/>
</dbReference>
<feature type="signal peptide" evidence="10">
    <location>
        <begin position="1"/>
        <end position="21"/>
    </location>
</feature>
<dbReference type="GO" id="GO:0009279">
    <property type="term" value="C:cell outer membrane"/>
    <property type="evidence" value="ECO:0007669"/>
    <property type="project" value="UniProtKB-SubCell"/>
</dbReference>
<evidence type="ECO:0000256" key="4">
    <source>
        <dbReference type="ARBA" id="ARBA00022692"/>
    </source>
</evidence>
<dbReference type="PROSITE" id="PS52016">
    <property type="entry name" value="TONB_DEPENDENT_REC_3"/>
    <property type="match status" value="1"/>
</dbReference>
<dbReference type="InterPro" id="IPR008969">
    <property type="entry name" value="CarboxyPept-like_regulatory"/>
</dbReference>
<dbReference type="InterPro" id="IPR023997">
    <property type="entry name" value="TonB-dep_OMP_SusC/RagA_CS"/>
</dbReference>
<evidence type="ECO:0000256" key="7">
    <source>
        <dbReference type="ARBA" id="ARBA00023237"/>
    </source>
</evidence>
<evidence type="ECO:0000259" key="12">
    <source>
        <dbReference type="Pfam" id="PF07715"/>
    </source>
</evidence>
<protein>
    <submittedName>
        <fullName evidence="13">SusC/RagA family TonB-linked outer membrane protein</fullName>
    </submittedName>
</protein>
<feature type="domain" description="TonB-dependent receptor plug" evidence="12">
    <location>
        <begin position="115"/>
        <end position="231"/>
    </location>
</feature>
<dbReference type="Gene3D" id="2.60.40.1120">
    <property type="entry name" value="Carboxypeptidase-like, regulatory domain"/>
    <property type="match status" value="1"/>
</dbReference>
<keyword evidence="7 8" id="KW-0998">Cell outer membrane</keyword>
<sequence>MKTFTKSALFLLWLIPMSFFAQSTINGVVTDAGSGQPIPGVNIIVKGTTNGTSSDFDGNYSLGNVNQGDIVVFSYVGFIAQEVAYSGQATINIALEEDAAELEQVVLIGYGASRKRDLTGSVALVTSENFNTGNNVTAENLFNGRVAGVNINTNGGPAGNSEIRIRGGASLNASNDPLIVIDGLPLNDPDDLANGSRSLLSTINPNDIESFSILKDASSAAIYGNRGANGVIIITTKKGKKKLQISLDSQTTVERVNKTVDVFSASQYREFIQENFPDRVDELGNANTDWQDEIYRTAYSSIHTLSASGSLFDVLPTRVAIGRSDQEGLRKTSKFERTTTSLSLNPRLFNNHLKIDINANLNFEKNRFAPGVEGAAITFDPTQPVFDTDTRYGGFFEYRDPATGFALGNVQRNPVAELEQTREIANVRRYYGNVKLDYQLHFFPDLRAVVNIGVDDSETDRFKDVSTQSALGFNSTLGELLGSKSDTDLLLKNRLLDTYLTYNKTLGGLDIEATGGYSYQKFDFDKIETGNQRDPNALTERTISPDIVLLAYFLRTNLKFNDKYFLSASIRRDGTSRFGPDNRWGYFPAASFGWQISEENFLKNSSVLSDLKLRLGYGITGQQDIGDNGFDYLERYRRGSPFTQYILDGQVINIVQPQFRNEGIEWEKITEYNLGLDYGFLNDRISGAIDVFKKESKDLLSEAPIPDGANFSNQGFQNIGKFVTQGIEFSVSADIIRNNDVNWNVSYNATFIDREIEELAFGQDILTKDIGGGTGNTIQVQREGEAPNSFYTFAQIYDSAGRPIEGAYADLNGDGLLNNSDRYVSGKGTPDYIMGLQSRFNYKNFDFSFSMRANLGAEIYNNVASSNAQLGNIVRSVFNNTPVSVLDTNFQSTPDVILSDFYIEDASFLRMDNITMGYTLRDIMRGVSSLRIWAGLQNAFVITDYTGLDPEIQNDGVDNTIFPRGRSLLFGINYKF</sequence>
<keyword evidence="6 8" id="KW-0472">Membrane</keyword>
<dbReference type="Pfam" id="PF00593">
    <property type="entry name" value="TonB_dep_Rec_b-barrel"/>
    <property type="match status" value="1"/>
</dbReference>
<evidence type="ECO:0000313" key="14">
    <source>
        <dbReference type="Proteomes" id="UP000651057"/>
    </source>
</evidence>